<evidence type="ECO:0000256" key="1">
    <source>
        <dbReference type="SAM" id="MobiDB-lite"/>
    </source>
</evidence>
<evidence type="ECO:0000313" key="3">
    <source>
        <dbReference type="Proteomes" id="UP001365542"/>
    </source>
</evidence>
<dbReference type="Proteomes" id="UP001365542">
    <property type="component" value="Unassembled WGS sequence"/>
</dbReference>
<proteinExistence type="predicted"/>
<sequence>MPTLSISEMNNEAGVLYGTTSFDGWIGGPCCPFTKRVERSINSITTNVSLTEKEPVTSTPAEPDHSKSNVPNSSKAASKGSDKDDCAAKKTGKQKWHEEPKVTLGDFLLKSTEDPKTEEKSVGKNS</sequence>
<reference evidence="2 3" key="1">
    <citation type="submission" date="2019-10" db="EMBL/GenBank/DDBJ databases">
        <authorList>
            <person name="Palmer J.M."/>
        </authorList>
    </citation>
    <scope>NUCLEOTIDE SEQUENCE [LARGE SCALE GENOMIC DNA]</scope>
    <source>
        <strain evidence="2 3">TWF694</strain>
    </source>
</reference>
<keyword evidence="3" id="KW-1185">Reference proteome</keyword>
<feature type="region of interest" description="Disordered" evidence="1">
    <location>
        <begin position="46"/>
        <end position="126"/>
    </location>
</feature>
<accession>A0AAV9X2R6</accession>
<evidence type="ECO:0000313" key="2">
    <source>
        <dbReference type="EMBL" id="KAK6533761.1"/>
    </source>
</evidence>
<gene>
    <name evidence="2" type="ORF">TWF694_002692</name>
</gene>
<organism evidence="2 3">
    <name type="scientific">Orbilia ellipsospora</name>
    <dbReference type="NCBI Taxonomy" id="2528407"/>
    <lineage>
        <taxon>Eukaryota</taxon>
        <taxon>Fungi</taxon>
        <taxon>Dikarya</taxon>
        <taxon>Ascomycota</taxon>
        <taxon>Pezizomycotina</taxon>
        <taxon>Orbiliomycetes</taxon>
        <taxon>Orbiliales</taxon>
        <taxon>Orbiliaceae</taxon>
        <taxon>Orbilia</taxon>
    </lineage>
</organism>
<name>A0AAV9X2R6_9PEZI</name>
<feature type="compositionally biased region" description="Basic and acidic residues" evidence="1">
    <location>
        <begin position="111"/>
        <end position="126"/>
    </location>
</feature>
<comment type="caution">
    <text evidence="2">The sequence shown here is derived from an EMBL/GenBank/DDBJ whole genome shotgun (WGS) entry which is preliminary data.</text>
</comment>
<feature type="compositionally biased region" description="Polar residues" evidence="1">
    <location>
        <begin position="46"/>
        <end position="60"/>
    </location>
</feature>
<protein>
    <submittedName>
        <fullName evidence="2">Uncharacterized protein</fullName>
    </submittedName>
</protein>
<dbReference type="EMBL" id="JAVHJO010000011">
    <property type="protein sequence ID" value="KAK6533761.1"/>
    <property type="molecule type" value="Genomic_DNA"/>
</dbReference>
<dbReference type="AlphaFoldDB" id="A0AAV9X2R6"/>